<dbReference type="NCBIfam" id="TIGR01084">
    <property type="entry name" value="mutY"/>
    <property type="match status" value="1"/>
</dbReference>
<dbReference type="PANTHER" id="PTHR42944">
    <property type="entry name" value="ADENINE DNA GLYCOSYLASE"/>
    <property type="match status" value="1"/>
</dbReference>
<comment type="similarity">
    <text evidence="4">Belongs to the Nth/MutY family.</text>
</comment>
<dbReference type="InterPro" id="IPR011257">
    <property type="entry name" value="DNA_glycosylase"/>
</dbReference>
<dbReference type="Pfam" id="PF00730">
    <property type="entry name" value="HhH-GPD"/>
    <property type="match status" value="1"/>
</dbReference>
<comment type="catalytic activity">
    <reaction evidence="1">
        <text>Hydrolyzes free adenine bases from 7,8-dihydro-8-oxoguanine:adenine mismatched double-stranded DNA, leaving an apurinic site.</text>
        <dbReference type="EC" id="3.2.2.31"/>
    </reaction>
</comment>
<dbReference type="InterPro" id="IPR003265">
    <property type="entry name" value="HhH-GPD_domain"/>
</dbReference>
<keyword evidence="10" id="KW-0378">Hydrolase</keyword>
<dbReference type="AlphaFoldDB" id="A0A318L910"/>
<dbReference type="GO" id="GO:0006298">
    <property type="term" value="P:mismatch repair"/>
    <property type="evidence" value="ECO:0007669"/>
    <property type="project" value="TreeGrafter"/>
</dbReference>
<dbReference type="GO" id="GO:0051539">
    <property type="term" value="F:4 iron, 4 sulfur cluster binding"/>
    <property type="evidence" value="ECO:0007669"/>
    <property type="project" value="UniProtKB-KW"/>
</dbReference>
<dbReference type="Gene3D" id="1.10.340.30">
    <property type="entry name" value="Hypothetical protein, domain 2"/>
    <property type="match status" value="1"/>
</dbReference>
<evidence type="ECO:0000256" key="12">
    <source>
        <dbReference type="ARBA" id="ARBA00023014"/>
    </source>
</evidence>
<evidence type="ECO:0000256" key="7">
    <source>
        <dbReference type="ARBA" id="ARBA00022485"/>
    </source>
</evidence>
<evidence type="ECO:0000256" key="5">
    <source>
        <dbReference type="ARBA" id="ARBA00012045"/>
    </source>
</evidence>
<evidence type="ECO:0000256" key="10">
    <source>
        <dbReference type="ARBA" id="ARBA00022801"/>
    </source>
</evidence>
<feature type="domain" description="HhH-GPD" evidence="15">
    <location>
        <begin position="35"/>
        <end position="186"/>
    </location>
</feature>
<dbReference type="Proteomes" id="UP000247612">
    <property type="component" value="Unassembled WGS sequence"/>
</dbReference>
<dbReference type="GO" id="GO:0035485">
    <property type="term" value="F:adenine/guanine mispair binding"/>
    <property type="evidence" value="ECO:0007669"/>
    <property type="project" value="TreeGrafter"/>
</dbReference>
<evidence type="ECO:0000259" key="15">
    <source>
        <dbReference type="SMART" id="SM00478"/>
    </source>
</evidence>
<dbReference type="Pfam" id="PF14815">
    <property type="entry name" value="NUDIX_4"/>
    <property type="match status" value="1"/>
</dbReference>
<keyword evidence="14" id="KW-0326">Glycosidase</keyword>
<dbReference type="InterPro" id="IPR044298">
    <property type="entry name" value="MIG/MutY"/>
</dbReference>
<evidence type="ECO:0000313" key="17">
    <source>
        <dbReference type="Proteomes" id="UP000247612"/>
    </source>
</evidence>
<dbReference type="STRING" id="1034346.GCA_000313565_00494"/>
<gene>
    <name evidence="16" type="ORF">DES51_108104</name>
</gene>
<dbReference type="RefSeq" id="WP_022936798.1">
    <property type="nucleotide sequence ID" value="NZ_CABKRQ010000001.1"/>
</dbReference>
<keyword evidence="11" id="KW-0408">Iron</keyword>
<evidence type="ECO:0000256" key="11">
    <source>
        <dbReference type="ARBA" id="ARBA00023004"/>
    </source>
</evidence>
<dbReference type="Pfam" id="PF00633">
    <property type="entry name" value="HHH"/>
    <property type="match status" value="1"/>
</dbReference>
<dbReference type="InterPro" id="IPR015797">
    <property type="entry name" value="NUDIX_hydrolase-like_dom_sf"/>
</dbReference>
<keyword evidence="8" id="KW-0479">Metal-binding</keyword>
<evidence type="ECO:0000313" key="16">
    <source>
        <dbReference type="EMBL" id="PXX78177.1"/>
    </source>
</evidence>
<evidence type="ECO:0000256" key="3">
    <source>
        <dbReference type="ARBA" id="ARBA00002933"/>
    </source>
</evidence>
<keyword evidence="17" id="KW-1185">Reference proteome</keyword>
<dbReference type="OrthoDB" id="9802365at2"/>
<dbReference type="FunFam" id="1.10.340.30:FF:000002">
    <property type="entry name" value="Adenine DNA glycosylase"/>
    <property type="match status" value="1"/>
</dbReference>
<evidence type="ECO:0000256" key="8">
    <source>
        <dbReference type="ARBA" id="ARBA00022723"/>
    </source>
</evidence>
<dbReference type="SUPFAM" id="SSF48150">
    <property type="entry name" value="DNA-glycosylase"/>
    <property type="match status" value="1"/>
</dbReference>
<organism evidence="16 17">
    <name type="scientific">Dielma fastidiosa</name>
    <dbReference type="NCBI Taxonomy" id="1034346"/>
    <lineage>
        <taxon>Bacteria</taxon>
        <taxon>Bacillati</taxon>
        <taxon>Bacillota</taxon>
        <taxon>Erysipelotrichia</taxon>
        <taxon>Erysipelotrichales</taxon>
        <taxon>Erysipelotrichaceae</taxon>
        <taxon>Dielma</taxon>
    </lineage>
</organism>
<name>A0A318L910_9FIRM</name>
<comment type="function">
    <text evidence="3">Adenine glycosylase active on G-A mispairs. MutY also corrects error-prone DNA synthesis past GO lesions which are due to the oxidatively damaged form of guanine: 7,8-dihydro-8-oxoguanine (8-oxo-dGTP).</text>
</comment>
<evidence type="ECO:0000256" key="1">
    <source>
        <dbReference type="ARBA" id="ARBA00000843"/>
    </source>
</evidence>
<dbReference type="GO" id="GO:0000701">
    <property type="term" value="F:purine-specific mismatch base pair DNA N-glycosylase activity"/>
    <property type="evidence" value="ECO:0007669"/>
    <property type="project" value="UniProtKB-EC"/>
</dbReference>
<dbReference type="EMBL" id="QJKH01000008">
    <property type="protein sequence ID" value="PXX78177.1"/>
    <property type="molecule type" value="Genomic_DNA"/>
</dbReference>
<evidence type="ECO:0000256" key="2">
    <source>
        <dbReference type="ARBA" id="ARBA00001966"/>
    </source>
</evidence>
<keyword evidence="13" id="KW-0234">DNA repair</keyword>
<dbReference type="PANTHER" id="PTHR42944:SF1">
    <property type="entry name" value="ADENINE DNA GLYCOSYLASE"/>
    <property type="match status" value="1"/>
</dbReference>
<reference evidence="16 17" key="1">
    <citation type="submission" date="2018-05" db="EMBL/GenBank/DDBJ databases">
        <title>Genomic Encyclopedia of Type Strains, Phase IV (KMG-IV): sequencing the most valuable type-strain genomes for metagenomic binning, comparative biology and taxonomic classification.</title>
        <authorList>
            <person name="Goeker M."/>
        </authorList>
    </citation>
    <scope>NUCLEOTIDE SEQUENCE [LARGE SCALE GENOMIC DNA]</scope>
    <source>
        <strain evidence="16 17">JC118</strain>
    </source>
</reference>
<dbReference type="Gene3D" id="3.90.79.10">
    <property type="entry name" value="Nucleoside Triphosphate Pyrophosphohydrolase"/>
    <property type="match status" value="1"/>
</dbReference>
<keyword evidence="7" id="KW-0004">4Fe-4S</keyword>
<dbReference type="GO" id="GO:0046872">
    <property type="term" value="F:metal ion binding"/>
    <property type="evidence" value="ECO:0007669"/>
    <property type="project" value="UniProtKB-KW"/>
</dbReference>
<evidence type="ECO:0000256" key="6">
    <source>
        <dbReference type="ARBA" id="ARBA00022023"/>
    </source>
</evidence>
<dbReference type="InterPro" id="IPR004036">
    <property type="entry name" value="Endonuclease-III-like_CS2"/>
</dbReference>
<dbReference type="InterPro" id="IPR023170">
    <property type="entry name" value="HhH_base_excis_C"/>
</dbReference>
<evidence type="ECO:0000256" key="14">
    <source>
        <dbReference type="ARBA" id="ARBA00023295"/>
    </source>
</evidence>
<proteinExistence type="inferred from homology"/>
<evidence type="ECO:0000256" key="13">
    <source>
        <dbReference type="ARBA" id="ARBA00023204"/>
    </source>
</evidence>
<sequence>MEIKDELTGWYRQYHRKLIFRESGDPYAIWVSEIMAQQTRIDTMLAYYERWMKDYPTIEALASAPIEKVLKSWEGLGYYNRARKLHEGAQMVVRDYQGQLPANLEQLRAIPGIGNYTAGAIASIAFKMRAPAVDGNVLRVISRLLLMADDISSQKTHKKVYDLVYDLMADSDPSDFTQGLMELGALICTPLAWKCEQCPLKAKCQAYAAGRQAEFPVKKAKKAPAEVDLITIIVPKENQLLLCRDWQDGLMEGFMRLPQFTELKTEHLKHLMKKKHVFSHRIWHMDVYLADASQIELKPGWEYVSLEQLDNLSIVTAHRKIIDQYRRKYL</sequence>
<comment type="caution">
    <text evidence="16">The sequence shown here is derived from an EMBL/GenBank/DDBJ whole genome shotgun (WGS) entry which is preliminary data.</text>
</comment>
<dbReference type="Gene3D" id="1.10.1670.10">
    <property type="entry name" value="Helix-hairpin-Helix base-excision DNA repair enzymes (C-terminal)"/>
    <property type="match status" value="1"/>
</dbReference>
<keyword evidence="12" id="KW-0411">Iron-sulfur</keyword>
<dbReference type="InterPro" id="IPR000445">
    <property type="entry name" value="HhH_motif"/>
</dbReference>
<dbReference type="SMART" id="SM00478">
    <property type="entry name" value="ENDO3c"/>
    <property type="match status" value="1"/>
</dbReference>
<dbReference type="GO" id="GO:0006284">
    <property type="term" value="P:base-excision repair"/>
    <property type="evidence" value="ECO:0007669"/>
    <property type="project" value="InterPro"/>
</dbReference>
<keyword evidence="9" id="KW-0227">DNA damage</keyword>
<dbReference type="GO" id="GO:0034039">
    <property type="term" value="F:8-oxo-7,8-dihydroguanine DNA N-glycosylase activity"/>
    <property type="evidence" value="ECO:0007669"/>
    <property type="project" value="TreeGrafter"/>
</dbReference>
<dbReference type="GO" id="GO:0032357">
    <property type="term" value="F:oxidized purine DNA binding"/>
    <property type="evidence" value="ECO:0007669"/>
    <property type="project" value="TreeGrafter"/>
</dbReference>
<accession>A0A318L910</accession>
<dbReference type="InterPro" id="IPR029119">
    <property type="entry name" value="MutY_C"/>
</dbReference>
<evidence type="ECO:0000256" key="4">
    <source>
        <dbReference type="ARBA" id="ARBA00008343"/>
    </source>
</evidence>
<evidence type="ECO:0000256" key="9">
    <source>
        <dbReference type="ARBA" id="ARBA00022763"/>
    </source>
</evidence>
<dbReference type="InterPro" id="IPR005760">
    <property type="entry name" value="A/G_AdeGlyc_MutY"/>
</dbReference>
<dbReference type="SUPFAM" id="SSF55811">
    <property type="entry name" value="Nudix"/>
    <property type="match status" value="1"/>
</dbReference>
<dbReference type="PROSITE" id="PS01155">
    <property type="entry name" value="ENDONUCLEASE_III_2"/>
    <property type="match status" value="1"/>
</dbReference>
<protein>
    <recommendedName>
        <fullName evidence="6">Adenine DNA glycosylase</fullName>
        <ecNumber evidence="5">3.2.2.31</ecNumber>
    </recommendedName>
</protein>
<comment type="cofactor">
    <cofactor evidence="2">
        <name>[4Fe-4S] cluster</name>
        <dbReference type="ChEBI" id="CHEBI:49883"/>
    </cofactor>
</comment>
<dbReference type="EC" id="3.2.2.31" evidence="5"/>
<dbReference type="CDD" id="cd00056">
    <property type="entry name" value="ENDO3c"/>
    <property type="match status" value="1"/>
</dbReference>